<evidence type="ECO:0000256" key="4">
    <source>
        <dbReference type="ARBA" id="ARBA00022723"/>
    </source>
</evidence>
<evidence type="ECO:0000256" key="1">
    <source>
        <dbReference type="ARBA" id="ARBA00001971"/>
    </source>
</evidence>
<dbReference type="InterPro" id="IPR002403">
    <property type="entry name" value="Cyt_P450_E_grp-IV"/>
</dbReference>
<dbReference type="PRINTS" id="PR00465">
    <property type="entry name" value="EP450IV"/>
</dbReference>
<dbReference type="PANTHER" id="PTHR24304">
    <property type="entry name" value="CYTOCHROME P450 FAMILY 7"/>
    <property type="match status" value="1"/>
</dbReference>
<keyword evidence="4" id="KW-0479">Metal-binding</keyword>
<organism evidence="7 8">
    <name type="scientific">Bondarzewia mesenterica</name>
    <dbReference type="NCBI Taxonomy" id="1095465"/>
    <lineage>
        <taxon>Eukaryota</taxon>
        <taxon>Fungi</taxon>
        <taxon>Dikarya</taxon>
        <taxon>Basidiomycota</taxon>
        <taxon>Agaricomycotina</taxon>
        <taxon>Agaricomycetes</taxon>
        <taxon>Russulales</taxon>
        <taxon>Bondarzewiaceae</taxon>
        <taxon>Bondarzewia</taxon>
    </lineage>
</organism>
<comment type="similarity">
    <text evidence="2">Belongs to the cytochrome P450 family.</text>
</comment>
<feature type="non-terminal residue" evidence="7">
    <location>
        <position position="436"/>
    </location>
</feature>
<dbReference type="Pfam" id="PF00067">
    <property type="entry name" value="p450"/>
    <property type="match status" value="1"/>
</dbReference>
<comment type="cofactor">
    <cofactor evidence="1">
        <name>heme</name>
        <dbReference type="ChEBI" id="CHEBI:30413"/>
    </cofactor>
</comment>
<evidence type="ECO:0000256" key="6">
    <source>
        <dbReference type="SAM" id="Phobius"/>
    </source>
</evidence>
<keyword evidence="5" id="KW-0408">Iron</keyword>
<dbReference type="SUPFAM" id="SSF48264">
    <property type="entry name" value="Cytochrome P450"/>
    <property type="match status" value="1"/>
</dbReference>
<evidence type="ECO:0000313" key="8">
    <source>
        <dbReference type="Proteomes" id="UP000310158"/>
    </source>
</evidence>
<gene>
    <name evidence="7" type="ORF">EW146_g8249</name>
</gene>
<name>A0A4S4LGF6_9AGAM</name>
<dbReference type="GO" id="GO:0004497">
    <property type="term" value="F:monooxygenase activity"/>
    <property type="evidence" value="ECO:0007669"/>
    <property type="project" value="InterPro"/>
</dbReference>
<dbReference type="CDD" id="cd00302">
    <property type="entry name" value="cytochrome_P450"/>
    <property type="match status" value="1"/>
</dbReference>
<sequence>MRSSVYERLVLPVINRMFVTLQSEELVESLRAAVLFLCLLTSIVYLVPLSRFSIFNAWDFFEKRYDFILRHFRQSAGNRLVEFGILGHKVVAVRGEEARKAFFSERSLDFTEGYRILRGGAPELEDLDIRSENRGDMTWFSKHALQLLTKDRLTALLPDLYNDINARMVGWGHEGQVDLFDKIFSIVFQMTIRLASCRELSEDEQAVDSVRVDFDQLERNSNATSLLLPWLPSPSKKRKTAATKRLFDLLNKFVELRRHADVPSSDAIDVMLGHGYSNELIIEFLLGVITAGQANTGMISCWTILYLGIYPEWRQKAKSEILSLLSKDTDAALPMHARLASIALSEWESSLPVVDSVIREVLRLIVSGAPLRRNVDTDLKIGADVVPKGAFLTYLIADVHMDPEVYTDPEVFDPTRYAQGRQEDKRGAFAFLGWGA</sequence>
<dbReference type="Gene3D" id="1.10.630.10">
    <property type="entry name" value="Cytochrome P450"/>
    <property type="match status" value="1"/>
</dbReference>
<keyword evidence="6" id="KW-1133">Transmembrane helix</keyword>
<accession>A0A4S4LGF6</accession>
<feature type="transmembrane region" description="Helical" evidence="6">
    <location>
        <begin position="29"/>
        <end position="47"/>
    </location>
</feature>
<dbReference type="GO" id="GO:0020037">
    <property type="term" value="F:heme binding"/>
    <property type="evidence" value="ECO:0007669"/>
    <property type="project" value="InterPro"/>
</dbReference>
<dbReference type="InterPro" id="IPR050529">
    <property type="entry name" value="CYP450_sterol_14alpha_dmase"/>
</dbReference>
<dbReference type="InterPro" id="IPR036396">
    <property type="entry name" value="Cyt_P450_sf"/>
</dbReference>
<dbReference type="Proteomes" id="UP000310158">
    <property type="component" value="Unassembled WGS sequence"/>
</dbReference>
<reference evidence="7 8" key="1">
    <citation type="submission" date="2019-02" db="EMBL/GenBank/DDBJ databases">
        <title>Genome sequencing of the rare red list fungi Bondarzewia mesenterica.</title>
        <authorList>
            <person name="Buettner E."/>
            <person name="Kellner H."/>
        </authorList>
    </citation>
    <scope>NUCLEOTIDE SEQUENCE [LARGE SCALE GENOMIC DNA]</scope>
    <source>
        <strain evidence="7 8">DSM 108281</strain>
    </source>
</reference>
<dbReference type="EMBL" id="SGPL01000547">
    <property type="protein sequence ID" value="THH10817.1"/>
    <property type="molecule type" value="Genomic_DNA"/>
</dbReference>
<keyword evidence="8" id="KW-1185">Reference proteome</keyword>
<proteinExistence type="inferred from homology"/>
<dbReference type="GO" id="GO:0016705">
    <property type="term" value="F:oxidoreductase activity, acting on paired donors, with incorporation or reduction of molecular oxygen"/>
    <property type="evidence" value="ECO:0007669"/>
    <property type="project" value="InterPro"/>
</dbReference>
<dbReference type="InterPro" id="IPR001128">
    <property type="entry name" value="Cyt_P450"/>
</dbReference>
<evidence type="ECO:0000256" key="5">
    <source>
        <dbReference type="ARBA" id="ARBA00023004"/>
    </source>
</evidence>
<keyword evidence="6" id="KW-0812">Transmembrane</keyword>
<evidence type="ECO:0000256" key="3">
    <source>
        <dbReference type="ARBA" id="ARBA00022617"/>
    </source>
</evidence>
<comment type="caution">
    <text evidence="7">The sequence shown here is derived from an EMBL/GenBank/DDBJ whole genome shotgun (WGS) entry which is preliminary data.</text>
</comment>
<keyword evidence="6" id="KW-0472">Membrane</keyword>
<evidence type="ECO:0000313" key="7">
    <source>
        <dbReference type="EMBL" id="THH10817.1"/>
    </source>
</evidence>
<keyword evidence="3" id="KW-0349">Heme</keyword>
<dbReference type="OrthoDB" id="1055148at2759"/>
<dbReference type="PANTHER" id="PTHR24304:SF2">
    <property type="entry name" value="24-HYDROXYCHOLESTEROL 7-ALPHA-HYDROXYLASE"/>
    <property type="match status" value="1"/>
</dbReference>
<evidence type="ECO:0008006" key="9">
    <source>
        <dbReference type="Google" id="ProtNLM"/>
    </source>
</evidence>
<protein>
    <recommendedName>
        <fullName evidence="9">Cytochrome P450</fullName>
    </recommendedName>
</protein>
<dbReference type="GO" id="GO:0005506">
    <property type="term" value="F:iron ion binding"/>
    <property type="evidence" value="ECO:0007669"/>
    <property type="project" value="InterPro"/>
</dbReference>
<evidence type="ECO:0000256" key="2">
    <source>
        <dbReference type="ARBA" id="ARBA00010617"/>
    </source>
</evidence>
<dbReference type="AlphaFoldDB" id="A0A4S4LGF6"/>